<dbReference type="InterPro" id="IPR038731">
    <property type="entry name" value="RgtA/B/C-like"/>
</dbReference>
<protein>
    <submittedName>
        <fullName evidence="12">4-amino-4-deoxy-L-arabinose transferase</fullName>
    </submittedName>
</protein>
<gene>
    <name evidence="12" type="ORF">SAMN05414137_105353</name>
</gene>
<dbReference type="STRING" id="235985.SAMN05414137_105353"/>
<dbReference type="eggNOG" id="COG1807">
    <property type="taxonomic scope" value="Bacteria"/>
</dbReference>
<dbReference type="EMBL" id="FOAZ01000005">
    <property type="protein sequence ID" value="SEL09857.1"/>
    <property type="molecule type" value="Genomic_DNA"/>
</dbReference>
<dbReference type="InterPro" id="IPR056785">
    <property type="entry name" value="YkcA/B-like_C"/>
</dbReference>
<feature type="region of interest" description="Disordered" evidence="8">
    <location>
        <begin position="1"/>
        <end position="25"/>
    </location>
</feature>
<evidence type="ECO:0000256" key="3">
    <source>
        <dbReference type="ARBA" id="ARBA00022676"/>
    </source>
</evidence>
<dbReference type="PANTHER" id="PTHR33908:SF3">
    <property type="entry name" value="UNDECAPRENYL PHOSPHATE-ALPHA-4-AMINO-4-DEOXY-L-ARABINOSE ARABINOSYL TRANSFERASE"/>
    <property type="match status" value="1"/>
</dbReference>
<feature type="transmembrane region" description="Helical" evidence="9">
    <location>
        <begin position="198"/>
        <end position="219"/>
    </location>
</feature>
<dbReference type="RefSeq" id="WP_042459267.1">
    <property type="nucleotide sequence ID" value="NZ_BBPN01000058.1"/>
</dbReference>
<feature type="domain" description="Glycosyltransferase RgtA/B/C/D-like" evidence="10">
    <location>
        <begin position="89"/>
        <end position="250"/>
    </location>
</feature>
<dbReference type="InterPro" id="IPR050297">
    <property type="entry name" value="LipidA_mod_glycosyltrf_83"/>
</dbReference>
<evidence type="ECO:0000313" key="12">
    <source>
        <dbReference type="EMBL" id="SEL09857.1"/>
    </source>
</evidence>
<evidence type="ECO:0000259" key="10">
    <source>
        <dbReference type="Pfam" id="PF13231"/>
    </source>
</evidence>
<dbReference type="PANTHER" id="PTHR33908">
    <property type="entry name" value="MANNOSYLTRANSFERASE YKCB-RELATED"/>
    <property type="match status" value="1"/>
</dbReference>
<dbReference type="GO" id="GO:0010041">
    <property type="term" value="P:response to iron(III) ion"/>
    <property type="evidence" value="ECO:0007669"/>
    <property type="project" value="TreeGrafter"/>
</dbReference>
<dbReference type="GO" id="GO:0009103">
    <property type="term" value="P:lipopolysaccharide biosynthetic process"/>
    <property type="evidence" value="ECO:0007669"/>
    <property type="project" value="UniProtKB-ARBA"/>
</dbReference>
<dbReference type="Pfam" id="PF24878">
    <property type="entry name" value="YkcB_C"/>
    <property type="match status" value="1"/>
</dbReference>
<evidence type="ECO:0000256" key="7">
    <source>
        <dbReference type="ARBA" id="ARBA00023136"/>
    </source>
</evidence>
<feature type="domain" description="Putative mannosyltransferase YkcA/B-like C-terminal" evidence="11">
    <location>
        <begin position="520"/>
        <end position="601"/>
    </location>
</feature>
<dbReference type="AlphaFoldDB" id="A0A1H7MGW3"/>
<evidence type="ECO:0000256" key="1">
    <source>
        <dbReference type="ARBA" id="ARBA00004651"/>
    </source>
</evidence>
<feature type="transmembrane region" description="Helical" evidence="9">
    <location>
        <begin position="406"/>
        <end position="426"/>
    </location>
</feature>
<evidence type="ECO:0000313" key="13">
    <source>
        <dbReference type="Proteomes" id="UP000183015"/>
    </source>
</evidence>
<keyword evidence="7 9" id="KW-0472">Membrane</keyword>
<accession>A0A1H7MGW3</accession>
<dbReference type="Proteomes" id="UP000183015">
    <property type="component" value="Unassembled WGS sequence"/>
</dbReference>
<keyword evidence="2" id="KW-1003">Cell membrane</keyword>
<feature type="transmembrane region" description="Helical" evidence="9">
    <location>
        <begin position="318"/>
        <end position="335"/>
    </location>
</feature>
<keyword evidence="3" id="KW-0328">Glycosyltransferase</keyword>
<organism evidence="12 13">
    <name type="scientific">Streptacidiphilus jiangxiensis</name>
    <dbReference type="NCBI Taxonomy" id="235985"/>
    <lineage>
        <taxon>Bacteria</taxon>
        <taxon>Bacillati</taxon>
        <taxon>Actinomycetota</taxon>
        <taxon>Actinomycetes</taxon>
        <taxon>Kitasatosporales</taxon>
        <taxon>Streptomycetaceae</taxon>
        <taxon>Streptacidiphilus</taxon>
    </lineage>
</organism>
<keyword evidence="4 12" id="KW-0808">Transferase</keyword>
<feature type="transmembrane region" description="Helical" evidence="9">
    <location>
        <begin position="29"/>
        <end position="46"/>
    </location>
</feature>
<evidence type="ECO:0000256" key="5">
    <source>
        <dbReference type="ARBA" id="ARBA00022692"/>
    </source>
</evidence>
<evidence type="ECO:0000256" key="8">
    <source>
        <dbReference type="SAM" id="MobiDB-lite"/>
    </source>
</evidence>
<sequence length="626" mass="65228">MASAVLPGSDTTVRRRGGRRRRAAEPTPPWLRAALAVVLLTAAWLYGWGLDGASLHPYYTAAVRGMAGSWHAFLYGSLDSGGTITVDKLPGALWLQALSVRLFGLHIWAVALPQAVEGVATVWALFRIVRAWAGPVAGLLAALALLVTPIAAALARHNIADTLLTLLLVLAAGAALRACRTGQSGPLLVCALWVGLAFQAKMLQAWLLLPVFGGLYLYAAPGPLRRRVVQVLAAGATTLLASCLWVLLVWFTPAADRPYVDGTTGNNPFALVFGYNGLSRFGGGNGSGLGSVAGTAASRPTGGAGLTALTSHSAAPQISWFLPVAVLALVLGLLARRGRERTDGVRTGYLLWGGWVLVNYLVFAASSGIHAYYTVVLAPAFAALAGAGAVAAWERFGAARTQQQRYPILGVVVSGVLWAVVVDGHFSTFHRWLVPVVGALGLAGVGALAQGRDWGVWPSLAAVVLSPLLWSLSVLTPQFAGSATSPMAGPVGSGYLAAKYQRAAAPVAFAAKAGRYAHVLDFLQKHQGTAYYLVATQSAEPAEPLLRGSAAPELVMGGFTGNTPFPTAEALAAEVASGRVRYGLLIANRPQTDASRWIAAHCRVVPPATYGEPGPGTTTLYDCAKG</sequence>
<feature type="transmembrane region" description="Helical" evidence="9">
    <location>
        <begin position="432"/>
        <end position="449"/>
    </location>
</feature>
<evidence type="ECO:0000256" key="6">
    <source>
        <dbReference type="ARBA" id="ARBA00022989"/>
    </source>
</evidence>
<feature type="transmembrane region" description="Helical" evidence="9">
    <location>
        <begin position="131"/>
        <end position="152"/>
    </location>
</feature>
<keyword evidence="5 9" id="KW-0812">Transmembrane</keyword>
<evidence type="ECO:0000256" key="2">
    <source>
        <dbReference type="ARBA" id="ARBA00022475"/>
    </source>
</evidence>
<dbReference type="Pfam" id="PF13231">
    <property type="entry name" value="PMT_2"/>
    <property type="match status" value="1"/>
</dbReference>
<proteinExistence type="predicted"/>
<dbReference type="GO" id="GO:0005886">
    <property type="term" value="C:plasma membrane"/>
    <property type="evidence" value="ECO:0007669"/>
    <property type="project" value="UniProtKB-SubCell"/>
</dbReference>
<reference evidence="13" key="1">
    <citation type="submission" date="2016-10" db="EMBL/GenBank/DDBJ databases">
        <authorList>
            <person name="Varghese N."/>
        </authorList>
    </citation>
    <scope>NUCLEOTIDE SEQUENCE [LARGE SCALE GENOMIC DNA]</scope>
    <source>
        <strain evidence="13">DSM 45096 / BCRC 16803 / CGMCC 4.1857 / CIP 109030 / JCM 12277 / KCTC 19219 / NBRC 100920 / 33214</strain>
    </source>
</reference>
<feature type="transmembrane region" description="Helical" evidence="9">
    <location>
        <begin position="371"/>
        <end position="394"/>
    </location>
</feature>
<keyword evidence="6 9" id="KW-1133">Transmembrane helix</keyword>
<dbReference type="OrthoDB" id="5241882at2"/>
<evidence type="ECO:0000259" key="11">
    <source>
        <dbReference type="Pfam" id="PF24878"/>
    </source>
</evidence>
<feature type="transmembrane region" description="Helical" evidence="9">
    <location>
        <begin position="347"/>
        <end position="365"/>
    </location>
</feature>
<feature type="transmembrane region" description="Helical" evidence="9">
    <location>
        <begin position="456"/>
        <end position="475"/>
    </location>
</feature>
<feature type="transmembrane region" description="Helical" evidence="9">
    <location>
        <begin position="231"/>
        <end position="251"/>
    </location>
</feature>
<comment type="subcellular location">
    <subcellularLocation>
        <location evidence="1">Cell membrane</location>
        <topology evidence="1">Multi-pass membrane protein</topology>
    </subcellularLocation>
</comment>
<name>A0A1H7MGW3_STRJI</name>
<evidence type="ECO:0000256" key="9">
    <source>
        <dbReference type="SAM" id="Phobius"/>
    </source>
</evidence>
<evidence type="ECO:0000256" key="4">
    <source>
        <dbReference type="ARBA" id="ARBA00022679"/>
    </source>
</evidence>
<keyword evidence="13" id="KW-1185">Reference proteome</keyword>
<dbReference type="GO" id="GO:0016763">
    <property type="term" value="F:pentosyltransferase activity"/>
    <property type="evidence" value="ECO:0007669"/>
    <property type="project" value="TreeGrafter"/>
</dbReference>